<keyword evidence="3" id="KW-0813">Transport</keyword>
<keyword evidence="6" id="KW-0769">Symport</keyword>
<keyword evidence="16" id="KW-1185">Reference proteome</keyword>
<feature type="transmembrane region" description="Helical" evidence="14">
    <location>
        <begin position="74"/>
        <end position="94"/>
    </location>
</feature>
<evidence type="ECO:0000313" key="16">
    <source>
        <dbReference type="Proteomes" id="UP000595823"/>
    </source>
</evidence>
<evidence type="ECO:0000256" key="2">
    <source>
        <dbReference type="ARBA" id="ARBA00006434"/>
    </source>
</evidence>
<protein>
    <recommendedName>
        <fullName evidence="17">Sodium:solute symporter family protein</fullName>
    </recommendedName>
</protein>
<dbReference type="PANTHER" id="PTHR48086">
    <property type="entry name" value="SODIUM/PROLINE SYMPORTER-RELATED"/>
    <property type="match status" value="1"/>
</dbReference>
<evidence type="ECO:0000256" key="9">
    <source>
        <dbReference type="ARBA" id="ARBA00023065"/>
    </source>
</evidence>
<evidence type="ECO:0000256" key="6">
    <source>
        <dbReference type="ARBA" id="ARBA00022847"/>
    </source>
</evidence>
<name>A0A7T6Z2S8_9BACI</name>
<feature type="transmembrane region" description="Helical" evidence="14">
    <location>
        <begin position="442"/>
        <end position="459"/>
    </location>
</feature>
<feature type="transmembrane region" description="Helical" evidence="14">
    <location>
        <begin position="6"/>
        <end position="23"/>
    </location>
</feature>
<dbReference type="InterPro" id="IPR038377">
    <property type="entry name" value="Na/Glc_symporter_sf"/>
</dbReference>
<feature type="transmembrane region" description="Helical" evidence="14">
    <location>
        <begin position="43"/>
        <end position="68"/>
    </location>
</feature>
<organism evidence="15 16">
    <name type="scientific">Salicibibacter cibarius</name>
    <dbReference type="NCBI Taxonomy" id="2743000"/>
    <lineage>
        <taxon>Bacteria</taxon>
        <taxon>Bacillati</taxon>
        <taxon>Bacillota</taxon>
        <taxon>Bacilli</taxon>
        <taxon>Bacillales</taxon>
        <taxon>Bacillaceae</taxon>
        <taxon>Salicibibacter</taxon>
    </lineage>
</organism>
<evidence type="ECO:0008006" key="17">
    <source>
        <dbReference type="Google" id="ProtNLM"/>
    </source>
</evidence>
<evidence type="ECO:0000256" key="13">
    <source>
        <dbReference type="RuleBase" id="RU362091"/>
    </source>
</evidence>
<evidence type="ECO:0000256" key="5">
    <source>
        <dbReference type="ARBA" id="ARBA00022692"/>
    </source>
</evidence>
<evidence type="ECO:0000256" key="1">
    <source>
        <dbReference type="ARBA" id="ARBA00004651"/>
    </source>
</evidence>
<feature type="transmembrane region" description="Helical" evidence="14">
    <location>
        <begin position="359"/>
        <end position="382"/>
    </location>
</feature>
<evidence type="ECO:0000256" key="7">
    <source>
        <dbReference type="ARBA" id="ARBA00022989"/>
    </source>
</evidence>
<feature type="transmembrane region" description="Helical" evidence="14">
    <location>
        <begin position="180"/>
        <end position="198"/>
    </location>
</feature>
<dbReference type="RefSeq" id="WP_200128377.1">
    <property type="nucleotide sequence ID" value="NZ_CP054705.1"/>
</dbReference>
<dbReference type="GO" id="GO:0006814">
    <property type="term" value="P:sodium ion transport"/>
    <property type="evidence" value="ECO:0007669"/>
    <property type="project" value="UniProtKB-KW"/>
</dbReference>
<dbReference type="InterPro" id="IPR050277">
    <property type="entry name" value="Sodium:Solute_Symporter"/>
</dbReference>
<accession>A0A7T6Z2S8</accession>
<evidence type="ECO:0000256" key="14">
    <source>
        <dbReference type="SAM" id="Phobius"/>
    </source>
</evidence>
<keyword evidence="11" id="KW-0739">Sodium transport</keyword>
<dbReference type="InterPro" id="IPR001734">
    <property type="entry name" value="Na/solute_symporter"/>
</dbReference>
<evidence type="ECO:0000256" key="10">
    <source>
        <dbReference type="ARBA" id="ARBA00023136"/>
    </source>
</evidence>
<feature type="transmembrane region" description="Helical" evidence="14">
    <location>
        <begin position="309"/>
        <end position="338"/>
    </location>
</feature>
<keyword evidence="9" id="KW-0406">Ion transport</keyword>
<feature type="transmembrane region" description="Helical" evidence="14">
    <location>
        <begin position="115"/>
        <end position="138"/>
    </location>
</feature>
<feature type="transmembrane region" description="Helical" evidence="14">
    <location>
        <begin position="263"/>
        <end position="289"/>
    </location>
</feature>
<dbReference type="Proteomes" id="UP000595823">
    <property type="component" value="Chromosome"/>
</dbReference>
<dbReference type="Pfam" id="PF00474">
    <property type="entry name" value="SSF"/>
    <property type="match status" value="1"/>
</dbReference>
<keyword evidence="10 14" id="KW-0472">Membrane</keyword>
<dbReference type="PROSITE" id="PS50283">
    <property type="entry name" value="NA_SOLUT_SYMP_3"/>
    <property type="match status" value="1"/>
</dbReference>
<keyword evidence="7 14" id="KW-1133">Transmembrane helix</keyword>
<evidence type="ECO:0000256" key="12">
    <source>
        <dbReference type="ARBA" id="ARBA00033708"/>
    </source>
</evidence>
<dbReference type="Gene3D" id="1.20.1730.10">
    <property type="entry name" value="Sodium/glucose cotransporter"/>
    <property type="match status" value="1"/>
</dbReference>
<comment type="subcellular location">
    <subcellularLocation>
        <location evidence="1">Cell membrane</location>
        <topology evidence="1">Multi-pass membrane protein</topology>
    </subcellularLocation>
</comment>
<keyword evidence="8" id="KW-0915">Sodium</keyword>
<keyword evidence="5 14" id="KW-0812">Transmembrane</keyword>
<evidence type="ECO:0000256" key="8">
    <source>
        <dbReference type="ARBA" id="ARBA00023053"/>
    </source>
</evidence>
<feature type="transmembrane region" description="Helical" evidence="14">
    <location>
        <begin position="414"/>
        <end position="436"/>
    </location>
</feature>
<dbReference type="GO" id="GO:0015293">
    <property type="term" value="F:symporter activity"/>
    <property type="evidence" value="ECO:0007669"/>
    <property type="project" value="UniProtKB-KW"/>
</dbReference>
<comment type="similarity">
    <text evidence="2 13">Belongs to the sodium:solute symporter (SSF) (TC 2.A.21) family.</text>
</comment>
<dbReference type="PANTHER" id="PTHR48086:SF3">
    <property type="entry name" value="SODIUM_PROLINE SYMPORTER"/>
    <property type="match status" value="1"/>
</dbReference>
<dbReference type="GO" id="GO:0005886">
    <property type="term" value="C:plasma membrane"/>
    <property type="evidence" value="ECO:0007669"/>
    <property type="project" value="UniProtKB-SubCell"/>
</dbReference>
<sequence>MDTLWIYSGVGFVFLIMMIVGIISYRQQKGLTSFYVAGRESRWYLITASLFASGISGATFLGIMAWFYEFGTGTMWIPVGIAWSYFVLCFLIGPKLRRFGQLTVSDYLAERFDSPLLRPVFSVIVSVWMVILLGSLYVQGGLLFTELFGLSYVASTIVTVLIVVIFTVFGGMIIILNTDFAGMFILIAALVITMPFLINAADGWGNVTTEILSESPDYFTSTGELSILMAFSWFFIWLFGYLGNPGYLTRFYAAVNTREIIKAGIGIALLYLPVMLLFFISAIYGRYLFSDIYDPEMLWITYTFEYAPPIVIGMAMAGMFMAVMTSATSWLLAGASSLGRDIYQKIINRDVSEKRMLKITKLIVLLLAALSVPIGIARPAYILELMNLAYLIAGSGGGLIILMSMFYRGMTRQGAWAGIISATVMAITGTILQYAGILTEEIDPMIPTVLATFVIVIIVSKLGEPNEKMVAVYDKMLRKPDPDQDNKQVS</sequence>
<evidence type="ECO:0000313" key="15">
    <source>
        <dbReference type="EMBL" id="QQK75743.1"/>
    </source>
</evidence>
<evidence type="ECO:0000256" key="11">
    <source>
        <dbReference type="ARBA" id="ARBA00023201"/>
    </source>
</evidence>
<evidence type="ECO:0000256" key="3">
    <source>
        <dbReference type="ARBA" id="ARBA00022448"/>
    </source>
</evidence>
<reference evidence="15 16" key="1">
    <citation type="submission" date="2020-06" db="EMBL/GenBank/DDBJ databases">
        <title>Genomic analysis of Salicibibacter sp. NKC5-3.</title>
        <authorList>
            <person name="Oh Y.J."/>
        </authorList>
    </citation>
    <scope>NUCLEOTIDE SEQUENCE [LARGE SCALE GENOMIC DNA]</scope>
    <source>
        <strain evidence="15 16">NKC5-3</strain>
    </source>
</reference>
<feature type="transmembrane region" description="Helical" evidence="14">
    <location>
        <begin position="388"/>
        <end position="407"/>
    </location>
</feature>
<dbReference type="EMBL" id="CP054705">
    <property type="protein sequence ID" value="QQK75743.1"/>
    <property type="molecule type" value="Genomic_DNA"/>
</dbReference>
<feature type="transmembrane region" description="Helical" evidence="14">
    <location>
        <begin position="218"/>
        <end position="242"/>
    </location>
</feature>
<dbReference type="KEGG" id="scia:HUG15_09305"/>
<gene>
    <name evidence="15" type="ORF">HUG15_09305</name>
</gene>
<dbReference type="AlphaFoldDB" id="A0A7T6Z2S8"/>
<comment type="catalytic activity">
    <reaction evidence="12">
        <text>L-proline(in) + Na(+)(in) = L-proline(out) + Na(+)(out)</text>
        <dbReference type="Rhea" id="RHEA:28967"/>
        <dbReference type="ChEBI" id="CHEBI:29101"/>
        <dbReference type="ChEBI" id="CHEBI:60039"/>
    </reaction>
</comment>
<proteinExistence type="inferred from homology"/>
<feature type="transmembrane region" description="Helical" evidence="14">
    <location>
        <begin position="150"/>
        <end position="173"/>
    </location>
</feature>
<evidence type="ECO:0000256" key="4">
    <source>
        <dbReference type="ARBA" id="ARBA00022475"/>
    </source>
</evidence>
<keyword evidence="4" id="KW-1003">Cell membrane</keyword>